<dbReference type="Pfam" id="PF22352">
    <property type="entry name" value="K319L-like_PKD"/>
    <property type="match status" value="1"/>
</dbReference>
<dbReference type="Gene3D" id="2.60.40.10">
    <property type="entry name" value="Immunoglobulins"/>
    <property type="match status" value="1"/>
</dbReference>
<gene>
    <name evidence="1" type="ORF">L3081_17550</name>
</gene>
<comment type="caution">
    <text evidence="1">The sequence shown here is derived from an EMBL/GenBank/DDBJ whole genome shotgun (WGS) entry which is preliminary data.</text>
</comment>
<dbReference type="InterPro" id="IPR013783">
    <property type="entry name" value="Ig-like_fold"/>
</dbReference>
<dbReference type="InterPro" id="IPR020008">
    <property type="entry name" value="GlyGly_CTERM"/>
</dbReference>
<dbReference type="RefSeq" id="WP_242287327.1">
    <property type="nucleotide sequence ID" value="NZ_JAKKSL010000003.1"/>
</dbReference>
<dbReference type="NCBIfam" id="TIGR03501">
    <property type="entry name" value="GlyGly_CTERM"/>
    <property type="match status" value="1"/>
</dbReference>
<name>A0ABS9X474_9GAMM</name>
<protein>
    <submittedName>
        <fullName evidence="1">GlyGly-CTERM sorting domain-containing protein</fullName>
    </submittedName>
</protein>
<dbReference type="EMBL" id="JAKKSL010000003">
    <property type="protein sequence ID" value="MCI2284865.1"/>
    <property type="molecule type" value="Genomic_DNA"/>
</dbReference>
<reference evidence="1" key="1">
    <citation type="submission" date="2022-01" db="EMBL/GenBank/DDBJ databases">
        <title>Colwellia maritima, isolated from seawater.</title>
        <authorList>
            <person name="Kristyanto S."/>
            <person name="Jung J."/>
            <person name="Jeon C.O."/>
        </authorList>
    </citation>
    <scope>NUCLEOTIDE SEQUENCE</scope>
    <source>
        <strain evidence="1">MSW7</strain>
    </source>
</reference>
<proteinExistence type="predicted"/>
<dbReference type="Proteomes" id="UP001139646">
    <property type="component" value="Unassembled WGS sequence"/>
</dbReference>
<organism evidence="1 2">
    <name type="scientific">Colwellia maritima</name>
    <dbReference type="NCBI Taxonomy" id="2912588"/>
    <lineage>
        <taxon>Bacteria</taxon>
        <taxon>Pseudomonadati</taxon>
        <taxon>Pseudomonadota</taxon>
        <taxon>Gammaproteobacteria</taxon>
        <taxon>Alteromonadales</taxon>
        <taxon>Colwelliaceae</taxon>
        <taxon>Colwellia</taxon>
    </lineage>
</organism>
<sequence length="161" mass="16977">MIFVRWYIDDITFTNIQTSVFSDVVAGDSFDCDNRLPVVTTSGDQSVKEGTSVSLSVAATDANSDVLTYSWEQVSGAAVTLTGSDSASVSFTAPDVAASGDELVFNATVNDGTDNVVNTITVKVTNVATQTTQPTVKSSGGGSTTWLTLLLLPLTLLRRRK</sequence>
<evidence type="ECO:0000313" key="1">
    <source>
        <dbReference type="EMBL" id="MCI2284865.1"/>
    </source>
</evidence>
<evidence type="ECO:0000313" key="2">
    <source>
        <dbReference type="Proteomes" id="UP001139646"/>
    </source>
</evidence>
<accession>A0ABS9X474</accession>
<keyword evidence="2" id="KW-1185">Reference proteome</keyword>